<comment type="caution">
    <text evidence="6">The sequence shown here is derived from an EMBL/GenBank/DDBJ whole genome shotgun (WGS) entry which is preliminary data.</text>
</comment>
<dbReference type="CDD" id="cd07302">
    <property type="entry name" value="CHD"/>
    <property type="match status" value="1"/>
</dbReference>
<evidence type="ECO:0000256" key="3">
    <source>
        <dbReference type="ARBA" id="ARBA00023136"/>
    </source>
</evidence>
<feature type="transmembrane region" description="Helical" evidence="4">
    <location>
        <begin position="29"/>
        <end position="49"/>
    </location>
</feature>
<dbReference type="InterPro" id="IPR050697">
    <property type="entry name" value="Adenylyl/Guanylyl_Cyclase_3/4"/>
</dbReference>
<dbReference type="RefSeq" id="WP_238202918.1">
    <property type="nucleotide sequence ID" value="NZ_BPQE01000011.1"/>
</dbReference>
<dbReference type="InterPro" id="IPR001054">
    <property type="entry name" value="A/G_cyclase"/>
</dbReference>
<keyword evidence="4" id="KW-1133">Transmembrane helix</keyword>
<evidence type="ECO:0000313" key="6">
    <source>
        <dbReference type="EMBL" id="MDQ0447737.1"/>
    </source>
</evidence>
<dbReference type="InterPro" id="IPR029787">
    <property type="entry name" value="Nucleotide_cyclase"/>
</dbReference>
<dbReference type="Proteomes" id="UP001231124">
    <property type="component" value="Unassembled WGS sequence"/>
</dbReference>
<evidence type="ECO:0000259" key="5">
    <source>
        <dbReference type="PROSITE" id="PS50125"/>
    </source>
</evidence>
<organism evidence="6 7">
    <name type="scientific">Methylobacterium aerolatum</name>
    <dbReference type="NCBI Taxonomy" id="418708"/>
    <lineage>
        <taxon>Bacteria</taxon>
        <taxon>Pseudomonadati</taxon>
        <taxon>Pseudomonadota</taxon>
        <taxon>Alphaproteobacteria</taxon>
        <taxon>Hyphomicrobiales</taxon>
        <taxon>Methylobacteriaceae</taxon>
        <taxon>Methylobacterium</taxon>
    </lineage>
</organism>
<name>A0ABU0HZG1_9HYPH</name>
<dbReference type="GO" id="GO:0004016">
    <property type="term" value="F:adenylate cyclase activity"/>
    <property type="evidence" value="ECO:0007669"/>
    <property type="project" value="UniProtKB-EC"/>
</dbReference>
<dbReference type="PANTHER" id="PTHR43081">
    <property type="entry name" value="ADENYLATE CYCLASE, TERMINAL-DIFFERENTIATION SPECIFIC-RELATED"/>
    <property type="match status" value="1"/>
</dbReference>
<feature type="transmembrane region" description="Helical" evidence="4">
    <location>
        <begin position="194"/>
        <end position="217"/>
    </location>
</feature>
<evidence type="ECO:0000256" key="1">
    <source>
        <dbReference type="ARBA" id="ARBA00004651"/>
    </source>
</evidence>
<dbReference type="EC" id="4.6.1.1" evidence="6"/>
<reference evidence="6 7" key="1">
    <citation type="submission" date="2023-07" db="EMBL/GenBank/DDBJ databases">
        <title>Genomic Encyclopedia of Type Strains, Phase IV (KMG-IV): sequencing the most valuable type-strain genomes for metagenomic binning, comparative biology and taxonomic classification.</title>
        <authorList>
            <person name="Goeker M."/>
        </authorList>
    </citation>
    <scope>NUCLEOTIDE SEQUENCE [LARGE SCALE GENOMIC DNA]</scope>
    <source>
        <strain evidence="6 7">DSM 19013</strain>
    </source>
</reference>
<keyword evidence="7" id="KW-1185">Reference proteome</keyword>
<dbReference type="SMART" id="SM00044">
    <property type="entry name" value="CYCc"/>
    <property type="match status" value="1"/>
</dbReference>
<dbReference type="Pfam" id="PF00211">
    <property type="entry name" value="Guanylate_cyc"/>
    <property type="match status" value="1"/>
</dbReference>
<sequence length="449" mass="48485">MAAGSAMKPGAAIEPAARFDTRSRALNPIVVGFAVILAMLAVAAGAFTYQQRGTEAVRHALAVDGVLSRVLSAVQDAETGQRGYLLTGDEEFLRPFREGRIKVNREVTKLHDLMSEDDAQRQELDRLIRLIRSKLDELGATVDLHRSGDIATSHTMVQQGGGRHLMDEIRTIVQAMVDRESATMERRQATLSKVALLIWGALAALAVALVVFGMTAAREAARRGRLARFLPSELVTRLADDDDSLKNGRRQQAVIAFVDMRGSTAIAEQLDPKALSAFLSSYRQRVMRLSRTHGGVVDKFIGDGALLVFGLPEPRPDDAERAVRFACALVDDIAAWNAEAEHGAFVRIGIGLHGGEVFSGIIGEEARYEFTVLGDTVNVAARLEQATKAAGVPVLASEAVRRAAGQAGVTWREVSREPLRGRREAMPFYAVEPARSVAAAPTTAESITA</sequence>
<evidence type="ECO:0000256" key="2">
    <source>
        <dbReference type="ARBA" id="ARBA00022475"/>
    </source>
</evidence>
<comment type="subcellular location">
    <subcellularLocation>
        <location evidence="1">Cell membrane</location>
        <topology evidence="1">Multi-pass membrane protein</topology>
    </subcellularLocation>
</comment>
<dbReference type="PANTHER" id="PTHR43081:SF17">
    <property type="entry name" value="BLL5647 PROTEIN"/>
    <property type="match status" value="1"/>
</dbReference>
<dbReference type="Gene3D" id="3.30.70.1230">
    <property type="entry name" value="Nucleotide cyclase"/>
    <property type="match status" value="1"/>
</dbReference>
<dbReference type="Pfam" id="PF05227">
    <property type="entry name" value="CHASE3"/>
    <property type="match status" value="1"/>
</dbReference>
<keyword evidence="3 4" id="KW-0472">Membrane</keyword>
<protein>
    <submittedName>
        <fullName evidence="6">Adenylate cyclase</fullName>
        <ecNumber evidence="6">4.6.1.1</ecNumber>
    </submittedName>
</protein>
<gene>
    <name evidence="6" type="ORF">QO012_002237</name>
</gene>
<dbReference type="InterPro" id="IPR007891">
    <property type="entry name" value="CHASE3"/>
</dbReference>
<keyword evidence="4" id="KW-0812">Transmembrane</keyword>
<dbReference type="EMBL" id="JAUSVP010000005">
    <property type="protein sequence ID" value="MDQ0447737.1"/>
    <property type="molecule type" value="Genomic_DNA"/>
</dbReference>
<dbReference type="PROSITE" id="PS50125">
    <property type="entry name" value="GUANYLATE_CYCLASE_2"/>
    <property type="match status" value="1"/>
</dbReference>
<dbReference type="SUPFAM" id="SSF55073">
    <property type="entry name" value="Nucleotide cyclase"/>
    <property type="match status" value="1"/>
</dbReference>
<dbReference type="CDD" id="cd19410">
    <property type="entry name" value="HK9-like_sensor"/>
    <property type="match status" value="1"/>
</dbReference>
<accession>A0ABU0HZG1</accession>
<keyword evidence="2" id="KW-1003">Cell membrane</keyword>
<evidence type="ECO:0000256" key="4">
    <source>
        <dbReference type="SAM" id="Phobius"/>
    </source>
</evidence>
<proteinExistence type="predicted"/>
<keyword evidence="6" id="KW-0456">Lyase</keyword>
<evidence type="ECO:0000313" key="7">
    <source>
        <dbReference type="Proteomes" id="UP001231124"/>
    </source>
</evidence>
<feature type="domain" description="Guanylate cyclase" evidence="5">
    <location>
        <begin position="254"/>
        <end position="384"/>
    </location>
</feature>